<accession>A0A5C3M0D5</accession>
<dbReference type="Proteomes" id="UP000308652">
    <property type="component" value="Unassembled WGS sequence"/>
</dbReference>
<dbReference type="InterPro" id="IPR036691">
    <property type="entry name" value="Endo/exonu/phosph_ase_sf"/>
</dbReference>
<dbReference type="STRING" id="68775.A0A5C3M0D5"/>
<dbReference type="EMBL" id="ML213601">
    <property type="protein sequence ID" value="TFK38889.1"/>
    <property type="molecule type" value="Genomic_DNA"/>
</dbReference>
<sequence>QILQLNLRKSEKAHLAQINGNLAVNWDLILIQEPHLTFYSNIHTPNGFCPISP</sequence>
<feature type="non-terminal residue" evidence="1">
    <location>
        <position position="1"/>
    </location>
</feature>
<dbReference type="AlphaFoldDB" id="A0A5C3M0D5"/>
<keyword evidence="2" id="KW-1185">Reference proteome</keyword>
<protein>
    <recommendedName>
        <fullName evidence="3">Endonuclease/exonuclease/phosphatase domain-containing protein</fullName>
    </recommendedName>
</protein>
<dbReference type="OrthoDB" id="2840473at2759"/>
<dbReference type="SUPFAM" id="SSF56219">
    <property type="entry name" value="DNase I-like"/>
    <property type="match status" value="1"/>
</dbReference>
<feature type="non-terminal residue" evidence="1">
    <location>
        <position position="53"/>
    </location>
</feature>
<evidence type="ECO:0000313" key="2">
    <source>
        <dbReference type="Proteomes" id="UP000308652"/>
    </source>
</evidence>
<evidence type="ECO:0008006" key="3">
    <source>
        <dbReference type="Google" id="ProtNLM"/>
    </source>
</evidence>
<name>A0A5C3M0D5_9AGAR</name>
<reference evidence="1 2" key="1">
    <citation type="journal article" date="2019" name="Nat. Ecol. Evol.">
        <title>Megaphylogeny resolves global patterns of mushroom evolution.</title>
        <authorList>
            <person name="Varga T."/>
            <person name="Krizsan K."/>
            <person name="Foldi C."/>
            <person name="Dima B."/>
            <person name="Sanchez-Garcia M."/>
            <person name="Sanchez-Ramirez S."/>
            <person name="Szollosi G.J."/>
            <person name="Szarkandi J.G."/>
            <person name="Papp V."/>
            <person name="Albert L."/>
            <person name="Andreopoulos W."/>
            <person name="Angelini C."/>
            <person name="Antonin V."/>
            <person name="Barry K.W."/>
            <person name="Bougher N.L."/>
            <person name="Buchanan P."/>
            <person name="Buyck B."/>
            <person name="Bense V."/>
            <person name="Catcheside P."/>
            <person name="Chovatia M."/>
            <person name="Cooper J."/>
            <person name="Damon W."/>
            <person name="Desjardin D."/>
            <person name="Finy P."/>
            <person name="Geml J."/>
            <person name="Haridas S."/>
            <person name="Hughes K."/>
            <person name="Justo A."/>
            <person name="Karasinski D."/>
            <person name="Kautmanova I."/>
            <person name="Kiss B."/>
            <person name="Kocsube S."/>
            <person name="Kotiranta H."/>
            <person name="LaButti K.M."/>
            <person name="Lechner B.E."/>
            <person name="Liimatainen K."/>
            <person name="Lipzen A."/>
            <person name="Lukacs Z."/>
            <person name="Mihaltcheva S."/>
            <person name="Morgado L.N."/>
            <person name="Niskanen T."/>
            <person name="Noordeloos M.E."/>
            <person name="Ohm R.A."/>
            <person name="Ortiz-Santana B."/>
            <person name="Ovrebo C."/>
            <person name="Racz N."/>
            <person name="Riley R."/>
            <person name="Savchenko A."/>
            <person name="Shiryaev A."/>
            <person name="Soop K."/>
            <person name="Spirin V."/>
            <person name="Szebenyi C."/>
            <person name="Tomsovsky M."/>
            <person name="Tulloss R.E."/>
            <person name="Uehling J."/>
            <person name="Grigoriev I.V."/>
            <person name="Vagvolgyi C."/>
            <person name="Papp T."/>
            <person name="Martin F.M."/>
            <person name="Miettinen O."/>
            <person name="Hibbett D.S."/>
            <person name="Nagy L.G."/>
        </authorList>
    </citation>
    <scope>NUCLEOTIDE SEQUENCE [LARGE SCALE GENOMIC DNA]</scope>
    <source>
        <strain evidence="1 2">CBS 166.37</strain>
    </source>
</reference>
<gene>
    <name evidence="1" type="ORF">BDQ12DRAFT_588473</name>
</gene>
<proteinExistence type="predicted"/>
<evidence type="ECO:0000313" key="1">
    <source>
        <dbReference type="EMBL" id="TFK38889.1"/>
    </source>
</evidence>
<organism evidence="1 2">
    <name type="scientific">Crucibulum laeve</name>
    <dbReference type="NCBI Taxonomy" id="68775"/>
    <lineage>
        <taxon>Eukaryota</taxon>
        <taxon>Fungi</taxon>
        <taxon>Dikarya</taxon>
        <taxon>Basidiomycota</taxon>
        <taxon>Agaricomycotina</taxon>
        <taxon>Agaricomycetes</taxon>
        <taxon>Agaricomycetidae</taxon>
        <taxon>Agaricales</taxon>
        <taxon>Agaricineae</taxon>
        <taxon>Nidulariaceae</taxon>
        <taxon>Crucibulum</taxon>
    </lineage>
</organism>